<protein>
    <submittedName>
        <fullName evidence="2">Uncharacterized protein</fullName>
    </submittedName>
</protein>
<evidence type="ECO:0000313" key="3">
    <source>
        <dbReference type="Proteomes" id="UP000019678"/>
    </source>
</evidence>
<reference evidence="2 3" key="1">
    <citation type="submission" date="2013-05" db="EMBL/GenBank/DDBJ databases">
        <title>Genome assembly of Chondromyces apiculatus DSM 436.</title>
        <authorList>
            <person name="Sharma G."/>
            <person name="Khatri I."/>
            <person name="Kaur C."/>
            <person name="Mayilraj S."/>
            <person name="Subramanian S."/>
        </authorList>
    </citation>
    <scope>NUCLEOTIDE SEQUENCE [LARGE SCALE GENOMIC DNA]</scope>
    <source>
        <strain evidence="2 3">DSM 436</strain>
    </source>
</reference>
<accession>A0A017SX07</accession>
<organism evidence="2 3">
    <name type="scientific">Chondromyces apiculatus DSM 436</name>
    <dbReference type="NCBI Taxonomy" id="1192034"/>
    <lineage>
        <taxon>Bacteria</taxon>
        <taxon>Pseudomonadati</taxon>
        <taxon>Myxococcota</taxon>
        <taxon>Polyangia</taxon>
        <taxon>Polyangiales</taxon>
        <taxon>Polyangiaceae</taxon>
        <taxon>Chondromyces</taxon>
    </lineage>
</organism>
<keyword evidence="3" id="KW-1185">Reference proteome</keyword>
<gene>
    <name evidence="2" type="ORF">CAP_8955</name>
</gene>
<dbReference type="Proteomes" id="UP000019678">
    <property type="component" value="Unassembled WGS sequence"/>
</dbReference>
<comment type="caution">
    <text evidence="2">The sequence shown here is derived from an EMBL/GenBank/DDBJ whole genome shotgun (WGS) entry which is preliminary data.</text>
</comment>
<sequence>MREGRRYFKRDVSETQLLRERDHEARQRIDDQEDANAH</sequence>
<feature type="region of interest" description="Disordered" evidence="1">
    <location>
        <begin position="18"/>
        <end position="38"/>
    </location>
</feature>
<dbReference type="AlphaFoldDB" id="A0A017SX07"/>
<dbReference type="EMBL" id="ASRX01000096">
    <property type="protein sequence ID" value="EYF00866.1"/>
    <property type="molecule type" value="Genomic_DNA"/>
</dbReference>
<evidence type="ECO:0000313" key="2">
    <source>
        <dbReference type="EMBL" id="EYF00866.1"/>
    </source>
</evidence>
<evidence type="ECO:0000256" key="1">
    <source>
        <dbReference type="SAM" id="MobiDB-lite"/>
    </source>
</evidence>
<proteinExistence type="predicted"/>
<name>A0A017SX07_9BACT</name>